<feature type="transmembrane region" description="Helical" evidence="1">
    <location>
        <begin position="12"/>
        <end position="30"/>
    </location>
</feature>
<keyword evidence="1" id="KW-0472">Membrane</keyword>
<dbReference type="Proteomes" id="UP000298663">
    <property type="component" value="Unassembled WGS sequence"/>
</dbReference>
<organism evidence="2 3">
    <name type="scientific">Steinernema carpocapsae</name>
    <name type="common">Entomopathogenic nematode</name>
    <dbReference type="NCBI Taxonomy" id="34508"/>
    <lineage>
        <taxon>Eukaryota</taxon>
        <taxon>Metazoa</taxon>
        <taxon>Ecdysozoa</taxon>
        <taxon>Nematoda</taxon>
        <taxon>Chromadorea</taxon>
        <taxon>Rhabditida</taxon>
        <taxon>Tylenchina</taxon>
        <taxon>Panagrolaimomorpha</taxon>
        <taxon>Strongyloidoidea</taxon>
        <taxon>Steinernematidae</taxon>
        <taxon>Steinernema</taxon>
    </lineage>
</organism>
<evidence type="ECO:0000256" key="1">
    <source>
        <dbReference type="SAM" id="Phobius"/>
    </source>
</evidence>
<keyword evidence="1" id="KW-0812">Transmembrane</keyword>
<keyword evidence="3" id="KW-1185">Reference proteome</keyword>
<comment type="caution">
    <text evidence="2">The sequence shown here is derived from an EMBL/GenBank/DDBJ whole genome shotgun (WGS) entry which is preliminary data.</text>
</comment>
<proteinExistence type="predicted"/>
<name>A0A4U5M0U5_STECR</name>
<sequence>MAQVPLLDDFNVLFFCTVFYIDLCRVTLVLRRSLSFTIPSCTSFRPFRLVYLDFLLLGSHNRKIHVFFTLIGAPSIVRPFRDVILLRFHLLSQ</sequence>
<evidence type="ECO:0000313" key="2">
    <source>
        <dbReference type="EMBL" id="TKR62281.1"/>
    </source>
</evidence>
<reference evidence="2 3" key="2">
    <citation type="journal article" date="2019" name="G3 (Bethesda)">
        <title>Hybrid Assembly of the Genome of the Entomopathogenic Nematode Steinernema carpocapsae Identifies the X-Chromosome.</title>
        <authorList>
            <person name="Serra L."/>
            <person name="Macchietto M."/>
            <person name="Macias-Munoz A."/>
            <person name="McGill C.J."/>
            <person name="Rodriguez I.M."/>
            <person name="Rodriguez B."/>
            <person name="Murad R."/>
            <person name="Mortazavi A."/>
        </authorList>
    </citation>
    <scope>NUCLEOTIDE SEQUENCE [LARGE SCALE GENOMIC DNA]</scope>
    <source>
        <strain evidence="2 3">ALL</strain>
    </source>
</reference>
<dbReference type="EMBL" id="AZBU02000010">
    <property type="protein sequence ID" value="TKR62281.1"/>
    <property type="molecule type" value="Genomic_DNA"/>
</dbReference>
<keyword evidence="1" id="KW-1133">Transmembrane helix</keyword>
<evidence type="ECO:0000313" key="3">
    <source>
        <dbReference type="Proteomes" id="UP000298663"/>
    </source>
</evidence>
<reference evidence="2 3" key="1">
    <citation type="journal article" date="2015" name="Genome Biol.">
        <title>Comparative genomics of Steinernema reveals deeply conserved gene regulatory networks.</title>
        <authorList>
            <person name="Dillman A.R."/>
            <person name="Macchietto M."/>
            <person name="Porter C.F."/>
            <person name="Rogers A."/>
            <person name="Williams B."/>
            <person name="Antoshechkin I."/>
            <person name="Lee M.M."/>
            <person name="Goodwin Z."/>
            <person name="Lu X."/>
            <person name="Lewis E.E."/>
            <person name="Goodrich-Blair H."/>
            <person name="Stock S.P."/>
            <person name="Adams B.J."/>
            <person name="Sternberg P.W."/>
            <person name="Mortazavi A."/>
        </authorList>
    </citation>
    <scope>NUCLEOTIDE SEQUENCE [LARGE SCALE GENOMIC DNA]</scope>
    <source>
        <strain evidence="2 3">ALL</strain>
    </source>
</reference>
<gene>
    <name evidence="2" type="ORF">L596_026266</name>
</gene>
<accession>A0A4U5M0U5</accession>
<protein>
    <submittedName>
        <fullName evidence="2">Uncharacterized protein</fullName>
    </submittedName>
</protein>
<dbReference type="AlphaFoldDB" id="A0A4U5M0U5"/>